<evidence type="ECO:0000256" key="7">
    <source>
        <dbReference type="ARBA" id="ARBA00037847"/>
    </source>
</evidence>
<keyword evidence="4 8" id="KW-0808">Transferase</keyword>
<dbReference type="Proteomes" id="UP000290289">
    <property type="component" value="Chromosome 9"/>
</dbReference>
<evidence type="ECO:0000256" key="3">
    <source>
        <dbReference type="ARBA" id="ARBA00022603"/>
    </source>
</evidence>
<reference evidence="9 10" key="1">
    <citation type="submission" date="2018-10" db="EMBL/GenBank/DDBJ databases">
        <title>A high-quality apple genome assembly.</title>
        <authorList>
            <person name="Hu J."/>
        </authorList>
    </citation>
    <scope>NUCLEOTIDE SEQUENCE [LARGE SCALE GENOMIC DNA]</scope>
    <source>
        <strain evidence="10">cv. HFTH1</strain>
        <tissue evidence="9">Young leaf</tissue>
    </source>
</reference>
<dbReference type="PANTHER" id="PTHR10108:SF1103">
    <property type="entry name" value="METHYLTRANSFERASE PMT9-RELATED"/>
    <property type="match status" value="1"/>
</dbReference>
<gene>
    <name evidence="9" type="ORF">DVH24_031688</name>
</gene>
<sequence>MDWLQRDGILLLELDRLLRPGGYFVYTSPEAYALDPKNRRIWNAMSDLLKRICWRVVVKKDGPSP</sequence>
<evidence type="ECO:0000256" key="1">
    <source>
        <dbReference type="ARBA" id="ARBA00004606"/>
    </source>
</evidence>
<keyword evidence="3 8" id="KW-0489">Methyltransferase</keyword>
<dbReference type="AlphaFoldDB" id="A0A498J7E2"/>
<keyword evidence="6 8" id="KW-0325">Glycoprotein</keyword>
<keyword evidence="5 8" id="KW-0812">Transmembrane</keyword>
<evidence type="ECO:0000256" key="2">
    <source>
        <dbReference type="ARBA" id="ARBA00008361"/>
    </source>
</evidence>
<evidence type="ECO:0000256" key="6">
    <source>
        <dbReference type="ARBA" id="ARBA00023180"/>
    </source>
</evidence>
<accession>A0A498J7E2</accession>
<dbReference type="GO" id="GO:0008168">
    <property type="term" value="F:methyltransferase activity"/>
    <property type="evidence" value="ECO:0007669"/>
    <property type="project" value="UniProtKB-UniRule"/>
</dbReference>
<dbReference type="InterPro" id="IPR029063">
    <property type="entry name" value="SAM-dependent_MTases_sf"/>
</dbReference>
<evidence type="ECO:0000313" key="10">
    <source>
        <dbReference type="Proteomes" id="UP000290289"/>
    </source>
</evidence>
<dbReference type="Pfam" id="PF03141">
    <property type="entry name" value="Methyltransf_29"/>
    <property type="match status" value="1"/>
</dbReference>
<dbReference type="EC" id="2.1.1.-" evidence="8"/>
<comment type="caution">
    <text evidence="9">The sequence shown here is derived from an EMBL/GenBank/DDBJ whole genome shotgun (WGS) entry which is preliminary data.</text>
</comment>
<dbReference type="PANTHER" id="PTHR10108">
    <property type="entry name" value="SAM-DEPENDENT METHYLTRANSFERASE"/>
    <property type="match status" value="1"/>
</dbReference>
<evidence type="ECO:0000256" key="4">
    <source>
        <dbReference type="ARBA" id="ARBA00022679"/>
    </source>
</evidence>
<evidence type="ECO:0000256" key="5">
    <source>
        <dbReference type="ARBA" id="ARBA00022968"/>
    </source>
</evidence>
<evidence type="ECO:0000313" key="9">
    <source>
        <dbReference type="EMBL" id="RXH89331.1"/>
    </source>
</evidence>
<proteinExistence type="inferred from homology"/>
<comment type="similarity">
    <text evidence="2 8">Belongs to the methyltransferase superfamily.</text>
</comment>
<dbReference type="SUPFAM" id="SSF53335">
    <property type="entry name" value="S-adenosyl-L-methionine-dependent methyltransferases"/>
    <property type="match status" value="1"/>
</dbReference>
<keyword evidence="10" id="KW-1185">Reference proteome</keyword>
<name>A0A498J7E2_MALDO</name>
<dbReference type="GO" id="GO:0032259">
    <property type="term" value="P:methylation"/>
    <property type="evidence" value="ECO:0007669"/>
    <property type="project" value="UniProtKB-KW"/>
</dbReference>
<keyword evidence="5 8" id="KW-0735">Signal-anchor</keyword>
<organism evidence="9 10">
    <name type="scientific">Malus domestica</name>
    <name type="common">Apple</name>
    <name type="synonym">Pyrus malus</name>
    <dbReference type="NCBI Taxonomy" id="3750"/>
    <lineage>
        <taxon>Eukaryota</taxon>
        <taxon>Viridiplantae</taxon>
        <taxon>Streptophyta</taxon>
        <taxon>Embryophyta</taxon>
        <taxon>Tracheophyta</taxon>
        <taxon>Spermatophyta</taxon>
        <taxon>Magnoliopsida</taxon>
        <taxon>eudicotyledons</taxon>
        <taxon>Gunneridae</taxon>
        <taxon>Pentapetalae</taxon>
        <taxon>rosids</taxon>
        <taxon>fabids</taxon>
        <taxon>Rosales</taxon>
        <taxon>Rosaceae</taxon>
        <taxon>Amygdaloideae</taxon>
        <taxon>Maleae</taxon>
        <taxon>Malus</taxon>
    </lineage>
</organism>
<dbReference type="GO" id="GO:0005802">
    <property type="term" value="C:trans-Golgi network"/>
    <property type="evidence" value="ECO:0007669"/>
    <property type="project" value="TreeGrafter"/>
</dbReference>
<dbReference type="GO" id="GO:0005768">
    <property type="term" value="C:endosome"/>
    <property type="evidence" value="ECO:0007669"/>
    <property type="project" value="TreeGrafter"/>
</dbReference>
<evidence type="ECO:0000256" key="8">
    <source>
        <dbReference type="RuleBase" id="RU366043"/>
    </source>
</evidence>
<protein>
    <recommendedName>
        <fullName evidence="8">Methyltransferase</fullName>
        <ecNumber evidence="8">2.1.1.-</ecNumber>
    </recommendedName>
</protein>
<dbReference type="GO" id="GO:0016020">
    <property type="term" value="C:membrane"/>
    <property type="evidence" value="ECO:0007669"/>
    <property type="project" value="UniProtKB-SubCell"/>
</dbReference>
<dbReference type="EMBL" id="RDQH01000335">
    <property type="protein sequence ID" value="RXH89331.1"/>
    <property type="molecule type" value="Genomic_DNA"/>
</dbReference>
<comment type="subcellular location">
    <subcellularLocation>
        <location evidence="7">Endomembrane system</location>
        <topology evidence="7">Single-pass membrane protein</topology>
    </subcellularLocation>
    <subcellularLocation>
        <location evidence="1 8">Membrane</location>
        <topology evidence="1 8">Single-pass type II membrane protein</topology>
    </subcellularLocation>
</comment>
<dbReference type="InterPro" id="IPR004159">
    <property type="entry name" value="Put_SAM_MeTrfase"/>
</dbReference>